<dbReference type="CDD" id="cd07518">
    <property type="entry name" value="HAD_YbiV-Like"/>
    <property type="match status" value="1"/>
</dbReference>
<reference evidence="1 2" key="1">
    <citation type="journal article" date="2021" name="Sci. Rep.">
        <title>The distribution of antibiotic resistance genes in chicken gut microbiota commensals.</title>
        <authorList>
            <person name="Juricova H."/>
            <person name="Matiasovicova J."/>
            <person name="Kubasova T."/>
            <person name="Cejkova D."/>
            <person name="Rychlik I."/>
        </authorList>
    </citation>
    <scope>NUCLEOTIDE SEQUENCE [LARGE SCALE GENOMIC DNA]</scope>
    <source>
        <strain evidence="1 2">An574</strain>
    </source>
</reference>
<proteinExistence type="predicted"/>
<dbReference type="Pfam" id="PF08282">
    <property type="entry name" value="Hydrolase_3"/>
    <property type="match status" value="1"/>
</dbReference>
<dbReference type="PANTHER" id="PTHR10000:SF53">
    <property type="entry name" value="5-AMINO-6-(5-PHOSPHO-D-RIBITYLAMINO)URACIL PHOSPHATASE YBJI-RELATED"/>
    <property type="match status" value="1"/>
</dbReference>
<dbReference type="SFLD" id="SFLDS00003">
    <property type="entry name" value="Haloacid_Dehalogenase"/>
    <property type="match status" value="1"/>
</dbReference>
<dbReference type="PANTHER" id="PTHR10000">
    <property type="entry name" value="PHOSPHOSERINE PHOSPHATASE"/>
    <property type="match status" value="1"/>
</dbReference>
<dbReference type="SFLD" id="SFLDG01140">
    <property type="entry name" value="C2.B:_Phosphomannomutase_and_P"/>
    <property type="match status" value="1"/>
</dbReference>
<dbReference type="InterPro" id="IPR006379">
    <property type="entry name" value="HAD-SF_hydro_IIB"/>
</dbReference>
<keyword evidence="2" id="KW-1185">Reference proteome</keyword>
<dbReference type="RefSeq" id="WP_204785504.1">
    <property type="nucleotide sequence ID" value="NZ_JACJKU010000096.1"/>
</dbReference>
<dbReference type="GO" id="GO:0016787">
    <property type="term" value="F:hydrolase activity"/>
    <property type="evidence" value="ECO:0007669"/>
    <property type="project" value="UniProtKB-KW"/>
</dbReference>
<dbReference type="Gene3D" id="3.30.1240.10">
    <property type="match status" value="1"/>
</dbReference>
<name>A0ABS2GZJ1_9LACO</name>
<gene>
    <name evidence="1" type="ORF">H5975_07370</name>
</gene>
<dbReference type="Proteomes" id="UP000785625">
    <property type="component" value="Unassembled WGS sequence"/>
</dbReference>
<sequence length="270" mass="29853">MSSFPYKIVAFDMDGTFLSDDKRFNRPLFHQLLTKIHENNGHVVVASGDPLQCLLRYFPEERDQLTIVAENGAQIVDQGQEIMVKTLNPSVAHEAIHYLVHTMHIEPVISGHQQGYFPKDADPQVIKHLAFYYPQYELVDNFDKLPDDQFFQISFLITDDAVAPAVNELSTQFGDQLVVTPSGNGSMDLTTPGINKGSAIQRLLNQWSLTSDQLIAFGDGGNDVSMLNLAGRSFAMPNGGQAVHEVATDEAVADNNHDGVLKTIQTLLNI</sequence>
<comment type="caution">
    <text evidence="1">The sequence shown here is derived from an EMBL/GenBank/DDBJ whole genome shotgun (WGS) entry which is preliminary data.</text>
</comment>
<dbReference type="InterPro" id="IPR036412">
    <property type="entry name" value="HAD-like_sf"/>
</dbReference>
<evidence type="ECO:0000313" key="2">
    <source>
        <dbReference type="Proteomes" id="UP000785625"/>
    </source>
</evidence>
<accession>A0ABS2GZJ1</accession>
<dbReference type="NCBIfam" id="TIGR00099">
    <property type="entry name" value="Cof-subfamily"/>
    <property type="match status" value="1"/>
</dbReference>
<protein>
    <submittedName>
        <fullName evidence="1">HAD family hydrolase</fullName>
    </submittedName>
</protein>
<organism evidence="1 2">
    <name type="scientific">Limosilactobacillus coleohominis</name>
    <dbReference type="NCBI Taxonomy" id="181675"/>
    <lineage>
        <taxon>Bacteria</taxon>
        <taxon>Bacillati</taxon>
        <taxon>Bacillota</taxon>
        <taxon>Bacilli</taxon>
        <taxon>Lactobacillales</taxon>
        <taxon>Lactobacillaceae</taxon>
        <taxon>Limosilactobacillus</taxon>
    </lineage>
</organism>
<dbReference type="PROSITE" id="PS01229">
    <property type="entry name" value="COF_2"/>
    <property type="match status" value="1"/>
</dbReference>
<dbReference type="InterPro" id="IPR023214">
    <property type="entry name" value="HAD_sf"/>
</dbReference>
<dbReference type="InterPro" id="IPR000150">
    <property type="entry name" value="Cof"/>
</dbReference>
<dbReference type="SUPFAM" id="SSF56784">
    <property type="entry name" value="HAD-like"/>
    <property type="match status" value="1"/>
</dbReference>
<dbReference type="NCBIfam" id="TIGR01484">
    <property type="entry name" value="HAD-SF-IIB"/>
    <property type="match status" value="1"/>
</dbReference>
<dbReference type="EMBL" id="JACJKU010000096">
    <property type="protein sequence ID" value="MBM6941273.1"/>
    <property type="molecule type" value="Genomic_DNA"/>
</dbReference>
<keyword evidence="1" id="KW-0378">Hydrolase</keyword>
<evidence type="ECO:0000313" key="1">
    <source>
        <dbReference type="EMBL" id="MBM6941273.1"/>
    </source>
</evidence>
<dbReference type="Gene3D" id="3.40.50.1000">
    <property type="entry name" value="HAD superfamily/HAD-like"/>
    <property type="match status" value="1"/>
</dbReference>